<dbReference type="SMART" id="SM00448">
    <property type="entry name" value="REC"/>
    <property type="match status" value="1"/>
</dbReference>
<organism evidence="3 4">
    <name type="scientific">Spirosoma arboris</name>
    <dbReference type="NCBI Taxonomy" id="2682092"/>
    <lineage>
        <taxon>Bacteria</taxon>
        <taxon>Pseudomonadati</taxon>
        <taxon>Bacteroidota</taxon>
        <taxon>Cytophagia</taxon>
        <taxon>Cytophagales</taxon>
        <taxon>Cytophagaceae</taxon>
        <taxon>Spirosoma</taxon>
    </lineage>
</organism>
<gene>
    <name evidence="3" type="ORF">GO755_28595</name>
</gene>
<dbReference type="PROSITE" id="PS50110">
    <property type="entry name" value="RESPONSE_REGULATORY"/>
    <property type="match status" value="1"/>
</dbReference>
<keyword evidence="1" id="KW-0597">Phosphoprotein</keyword>
<feature type="modified residue" description="4-aspartylphosphate" evidence="1">
    <location>
        <position position="75"/>
    </location>
</feature>
<dbReference type="SUPFAM" id="SSF52172">
    <property type="entry name" value="CheY-like"/>
    <property type="match status" value="1"/>
</dbReference>
<dbReference type="EMBL" id="WPIN01000013">
    <property type="protein sequence ID" value="MVM34026.1"/>
    <property type="molecule type" value="Genomic_DNA"/>
</dbReference>
<protein>
    <submittedName>
        <fullName evidence="3">Response regulator</fullName>
    </submittedName>
</protein>
<sequence>MPSTVQPKPVTANYKNATILIAEANEDQWRLIQEAIRQQLPTVKAVQASSLPQAMKLLEGWRQQEWDMAKLLLLDPHLPQLTDGWHLLRWMKAMSASIRQIPVVVLSYSEAQADINEAYQLGASSYLVKPTELADWLTCLGALRAYWWETVTLPPVHYGFE</sequence>
<dbReference type="AlphaFoldDB" id="A0A7K1SKA0"/>
<dbReference type="GO" id="GO:0000160">
    <property type="term" value="P:phosphorelay signal transduction system"/>
    <property type="evidence" value="ECO:0007669"/>
    <property type="project" value="InterPro"/>
</dbReference>
<accession>A0A7K1SKA0</accession>
<dbReference type="InterPro" id="IPR052893">
    <property type="entry name" value="TCS_response_regulator"/>
</dbReference>
<keyword evidence="4" id="KW-1185">Reference proteome</keyword>
<dbReference type="PANTHER" id="PTHR44520">
    <property type="entry name" value="RESPONSE REGULATOR RCP1-RELATED"/>
    <property type="match status" value="1"/>
</dbReference>
<dbReference type="Pfam" id="PF00072">
    <property type="entry name" value="Response_reg"/>
    <property type="match status" value="1"/>
</dbReference>
<evidence type="ECO:0000256" key="1">
    <source>
        <dbReference type="PROSITE-ProRule" id="PRU00169"/>
    </source>
</evidence>
<dbReference type="Proteomes" id="UP000436006">
    <property type="component" value="Unassembled WGS sequence"/>
</dbReference>
<dbReference type="InterPro" id="IPR011006">
    <property type="entry name" value="CheY-like_superfamily"/>
</dbReference>
<reference evidence="3 4" key="1">
    <citation type="submission" date="2019-12" db="EMBL/GenBank/DDBJ databases">
        <title>Spirosoma sp. HMF4905 genome sequencing and assembly.</title>
        <authorList>
            <person name="Kang H."/>
            <person name="Cha I."/>
            <person name="Kim H."/>
            <person name="Joh K."/>
        </authorList>
    </citation>
    <scope>NUCLEOTIDE SEQUENCE [LARGE SCALE GENOMIC DNA]</scope>
    <source>
        <strain evidence="3 4">HMF4905</strain>
    </source>
</reference>
<feature type="domain" description="Response regulatory" evidence="2">
    <location>
        <begin position="18"/>
        <end position="144"/>
    </location>
</feature>
<proteinExistence type="predicted"/>
<evidence type="ECO:0000313" key="3">
    <source>
        <dbReference type="EMBL" id="MVM34026.1"/>
    </source>
</evidence>
<evidence type="ECO:0000313" key="4">
    <source>
        <dbReference type="Proteomes" id="UP000436006"/>
    </source>
</evidence>
<dbReference type="PANTHER" id="PTHR44520:SF2">
    <property type="entry name" value="RESPONSE REGULATOR RCP1"/>
    <property type="match status" value="1"/>
</dbReference>
<name>A0A7K1SKA0_9BACT</name>
<dbReference type="Gene3D" id="3.40.50.2300">
    <property type="match status" value="1"/>
</dbReference>
<evidence type="ECO:0000259" key="2">
    <source>
        <dbReference type="PROSITE" id="PS50110"/>
    </source>
</evidence>
<comment type="caution">
    <text evidence="3">The sequence shown here is derived from an EMBL/GenBank/DDBJ whole genome shotgun (WGS) entry which is preliminary data.</text>
</comment>
<dbReference type="InterPro" id="IPR001789">
    <property type="entry name" value="Sig_transdc_resp-reg_receiver"/>
</dbReference>